<evidence type="ECO:0000313" key="6">
    <source>
        <dbReference type="Proteomes" id="UP000562045"/>
    </source>
</evidence>
<organism evidence="5 6">
    <name type="scientific">Nocardioides aromaticivorans</name>
    <dbReference type="NCBI Taxonomy" id="200618"/>
    <lineage>
        <taxon>Bacteria</taxon>
        <taxon>Bacillati</taxon>
        <taxon>Actinomycetota</taxon>
        <taxon>Actinomycetes</taxon>
        <taxon>Propionibacteriales</taxon>
        <taxon>Nocardioidaceae</taxon>
        <taxon>Nocardioides</taxon>
    </lineage>
</organism>
<proteinExistence type="inferred from homology"/>
<dbReference type="InterPro" id="IPR001547">
    <property type="entry name" value="Glyco_hydro_5"/>
</dbReference>
<dbReference type="Pfam" id="PF00150">
    <property type="entry name" value="Cellulase"/>
    <property type="match status" value="1"/>
</dbReference>
<comment type="caution">
    <text evidence="5">The sequence shown here is derived from an EMBL/GenBank/DDBJ whole genome shotgun (WGS) entry which is preliminary data.</text>
</comment>
<dbReference type="InterPro" id="IPR017853">
    <property type="entry name" value="GH"/>
</dbReference>
<evidence type="ECO:0000259" key="4">
    <source>
        <dbReference type="Pfam" id="PF00150"/>
    </source>
</evidence>
<feature type="domain" description="Glycoside hydrolase family 5" evidence="4">
    <location>
        <begin position="289"/>
        <end position="457"/>
    </location>
</feature>
<name>A0A7Y9ZMM7_9ACTN</name>
<reference evidence="5 6" key="1">
    <citation type="submission" date="2020-07" db="EMBL/GenBank/DDBJ databases">
        <title>Sequencing the genomes of 1000 actinobacteria strains.</title>
        <authorList>
            <person name="Klenk H.-P."/>
        </authorList>
    </citation>
    <scope>NUCLEOTIDE SEQUENCE [LARGE SCALE GENOMIC DNA]</scope>
    <source>
        <strain evidence="5 6">DSM 15131</strain>
    </source>
</reference>
<accession>A0A7Y9ZMM7</accession>
<keyword evidence="1 3" id="KW-0378">Hydrolase</keyword>
<evidence type="ECO:0000313" key="5">
    <source>
        <dbReference type="EMBL" id="NYI47661.1"/>
    </source>
</evidence>
<dbReference type="Proteomes" id="UP000562045">
    <property type="component" value="Unassembled WGS sequence"/>
</dbReference>
<dbReference type="GO" id="GO:0004553">
    <property type="term" value="F:hydrolase activity, hydrolyzing O-glycosyl compounds"/>
    <property type="evidence" value="ECO:0007669"/>
    <property type="project" value="InterPro"/>
</dbReference>
<evidence type="ECO:0000256" key="3">
    <source>
        <dbReference type="RuleBase" id="RU361153"/>
    </source>
</evidence>
<gene>
    <name evidence="5" type="ORF">BJ993_004741</name>
</gene>
<comment type="similarity">
    <text evidence="3">Belongs to the glycosyl hydrolase 5 (cellulase A) family.</text>
</comment>
<evidence type="ECO:0000256" key="1">
    <source>
        <dbReference type="ARBA" id="ARBA00022801"/>
    </source>
</evidence>
<dbReference type="GO" id="GO:0000272">
    <property type="term" value="P:polysaccharide catabolic process"/>
    <property type="evidence" value="ECO:0007669"/>
    <property type="project" value="InterPro"/>
</dbReference>
<keyword evidence="2 3" id="KW-0326">Glycosidase</keyword>
<dbReference type="RefSeq" id="WP_179651710.1">
    <property type="nucleotide sequence ID" value="NZ_JACBZM010000001.1"/>
</dbReference>
<dbReference type="SUPFAM" id="SSF51445">
    <property type="entry name" value="(Trans)glycosidases"/>
    <property type="match status" value="1"/>
</dbReference>
<dbReference type="Gene3D" id="3.20.20.80">
    <property type="entry name" value="Glycosidases"/>
    <property type="match status" value="1"/>
</dbReference>
<dbReference type="EMBL" id="JACBZM010000001">
    <property type="protein sequence ID" value="NYI47661.1"/>
    <property type="molecule type" value="Genomic_DNA"/>
</dbReference>
<dbReference type="AlphaFoldDB" id="A0A7Y9ZMM7"/>
<evidence type="ECO:0000256" key="2">
    <source>
        <dbReference type="ARBA" id="ARBA00023295"/>
    </source>
</evidence>
<sequence length="479" mass="51436">MALTYANRGAWLVAGLLAVIAGVLTVVPTARSAETTAIHTSTFESSLSGFGKVADSRVALSRAGAGRNQSRAMVLRATRTGPAATQANRSVGAHPRGARYTVEGWARASSRRVVALVVQEVAAGKVVQSRVLRVIAGPKVWRRVTLAVTTLTSDSTLRVRVRSPKLRTGDRVLVDDVRVLRPVTSGTVTPPATEPSVPGECGHSARGIPACGVYVGAAHGSNTDPSALEKTLGRKLAVRRTYFTASGVDKAVSTARTDLAAGRLPWISFKLPYSWEDMAAGRGDAWAKDIAVRLSALDGPVWVAFHHEPEGDGDIQAWRRMQEHLAPLVRSTAPNVAFTVVMTGWNQFYGAAEYRLSEIWPRGVKIDVAGFDIYQQYGVVKNGTTTTKWTSFDDYYSKISSWAKTVGVDWALGETGVTDAAAAARPSEIVDSVQRMEAYGGVAYSYFDTTLNSVANWSLSTTTKRTSFANALAETTRLD</sequence>
<protein>
    <recommendedName>
        <fullName evidence="4">Glycoside hydrolase family 5 domain-containing protein</fullName>
    </recommendedName>
</protein>